<reference evidence="1 2" key="1">
    <citation type="journal article" date="2011" name="Science">
        <title>The ecoresponsive genome of Daphnia pulex.</title>
        <authorList>
            <person name="Colbourne J.K."/>
            <person name="Pfrender M.E."/>
            <person name="Gilbert D."/>
            <person name="Thomas W.K."/>
            <person name="Tucker A."/>
            <person name="Oakley T.H."/>
            <person name="Tokishita S."/>
            <person name="Aerts A."/>
            <person name="Arnold G.J."/>
            <person name="Basu M.K."/>
            <person name="Bauer D.J."/>
            <person name="Caceres C.E."/>
            <person name="Carmel L."/>
            <person name="Casola C."/>
            <person name="Choi J.H."/>
            <person name="Detter J.C."/>
            <person name="Dong Q."/>
            <person name="Dusheyko S."/>
            <person name="Eads B.D."/>
            <person name="Frohlich T."/>
            <person name="Geiler-Samerotte K.A."/>
            <person name="Gerlach D."/>
            <person name="Hatcher P."/>
            <person name="Jogdeo S."/>
            <person name="Krijgsveld J."/>
            <person name="Kriventseva E.V."/>
            <person name="Kultz D."/>
            <person name="Laforsch C."/>
            <person name="Lindquist E."/>
            <person name="Lopez J."/>
            <person name="Manak J.R."/>
            <person name="Muller J."/>
            <person name="Pangilinan J."/>
            <person name="Patwardhan R.P."/>
            <person name="Pitluck S."/>
            <person name="Pritham E.J."/>
            <person name="Rechtsteiner A."/>
            <person name="Rho M."/>
            <person name="Rogozin I.B."/>
            <person name="Sakarya O."/>
            <person name="Salamov A."/>
            <person name="Schaack S."/>
            <person name="Shapiro H."/>
            <person name="Shiga Y."/>
            <person name="Skalitzky C."/>
            <person name="Smith Z."/>
            <person name="Souvorov A."/>
            <person name="Sung W."/>
            <person name="Tang Z."/>
            <person name="Tsuchiya D."/>
            <person name="Tu H."/>
            <person name="Vos H."/>
            <person name="Wang M."/>
            <person name="Wolf Y.I."/>
            <person name="Yamagata H."/>
            <person name="Yamada T."/>
            <person name="Ye Y."/>
            <person name="Shaw J.R."/>
            <person name="Andrews J."/>
            <person name="Crease T.J."/>
            <person name="Tang H."/>
            <person name="Lucas S.M."/>
            <person name="Robertson H.M."/>
            <person name="Bork P."/>
            <person name="Koonin E.V."/>
            <person name="Zdobnov E.M."/>
            <person name="Grigoriev I.V."/>
            <person name="Lynch M."/>
            <person name="Boore J.L."/>
        </authorList>
    </citation>
    <scope>NUCLEOTIDE SEQUENCE [LARGE SCALE GENOMIC DNA]</scope>
</reference>
<dbReference type="KEGG" id="dpx:DAPPUDRAFT_114218"/>
<protein>
    <submittedName>
        <fullName evidence="1">Uncharacterized protein</fullName>
    </submittedName>
</protein>
<keyword evidence="2" id="KW-1185">Reference proteome</keyword>
<proteinExistence type="predicted"/>
<accession>E9HHF1</accession>
<gene>
    <name evidence="1" type="ORF">DAPPUDRAFT_114218</name>
</gene>
<dbReference type="HOGENOM" id="CLU_1344472_0_0_1"/>
<name>E9HHF1_DAPPU</name>
<dbReference type="AlphaFoldDB" id="E9HHF1"/>
<dbReference type="Proteomes" id="UP000000305">
    <property type="component" value="Unassembled WGS sequence"/>
</dbReference>
<dbReference type="InParanoid" id="E9HHF1"/>
<evidence type="ECO:0000313" key="1">
    <source>
        <dbReference type="EMBL" id="EFX68853.1"/>
    </source>
</evidence>
<sequence length="204" mass="23025">MLQRATDASSRKKIDYKNLLNELPKFLVSWEHRDFFNGSEESQDSDCTAKESIPEVVEQPQALSNSEHAYSSFSRGKNSSINLQDNFTFLTKFCWNLDKSDGSGCMAFNKKNVRKYPLVPRQLNFSVLTSSSNVSSSCPQNIPLITLSSQTAAKLDDLILTRGYQGSLRTSCDGTSILKDENDEFKQETKKDEEIGWEENAIKL</sequence>
<organism evidence="1 2">
    <name type="scientific">Daphnia pulex</name>
    <name type="common">Water flea</name>
    <dbReference type="NCBI Taxonomy" id="6669"/>
    <lineage>
        <taxon>Eukaryota</taxon>
        <taxon>Metazoa</taxon>
        <taxon>Ecdysozoa</taxon>
        <taxon>Arthropoda</taxon>
        <taxon>Crustacea</taxon>
        <taxon>Branchiopoda</taxon>
        <taxon>Diplostraca</taxon>
        <taxon>Cladocera</taxon>
        <taxon>Anomopoda</taxon>
        <taxon>Daphniidae</taxon>
        <taxon>Daphnia</taxon>
    </lineage>
</organism>
<dbReference type="OrthoDB" id="1678912at2759"/>
<evidence type="ECO:0000313" key="2">
    <source>
        <dbReference type="Proteomes" id="UP000000305"/>
    </source>
</evidence>
<dbReference type="EMBL" id="GL732647">
    <property type="protein sequence ID" value="EFX68853.1"/>
    <property type="molecule type" value="Genomic_DNA"/>
</dbReference>